<dbReference type="PANTHER" id="PTHR23504:SF15">
    <property type="entry name" value="MAJOR FACILITATOR SUPERFAMILY (MFS) PROFILE DOMAIN-CONTAINING PROTEIN"/>
    <property type="match status" value="1"/>
</dbReference>
<dbReference type="PANTHER" id="PTHR23504">
    <property type="entry name" value="MAJOR FACILITATOR SUPERFAMILY DOMAIN-CONTAINING PROTEIN 10"/>
    <property type="match status" value="1"/>
</dbReference>
<keyword evidence="10" id="KW-1185">Reference proteome</keyword>
<organism evidence="9 10">
    <name type="scientific">Nematostella vectensis</name>
    <name type="common">Starlet sea anemone</name>
    <dbReference type="NCBI Taxonomy" id="45351"/>
    <lineage>
        <taxon>Eukaryota</taxon>
        <taxon>Metazoa</taxon>
        <taxon>Cnidaria</taxon>
        <taxon>Anthozoa</taxon>
        <taxon>Hexacorallia</taxon>
        <taxon>Actiniaria</taxon>
        <taxon>Edwardsiidae</taxon>
        <taxon>Nematostella</taxon>
    </lineage>
</organism>
<keyword evidence="4 7" id="KW-1133">Transmembrane helix</keyword>
<dbReference type="InterPro" id="IPR036259">
    <property type="entry name" value="MFS_trans_sf"/>
</dbReference>
<feature type="compositionally biased region" description="Polar residues" evidence="6">
    <location>
        <begin position="311"/>
        <end position="320"/>
    </location>
</feature>
<evidence type="ECO:0000259" key="8">
    <source>
        <dbReference type="PROSITE" id="PS50850"/>
    </source>
</evidence>
<dbReference type="PROSITE" id="PS50850">
    <property type="entry name" value="MFS"/>
    <property type="match status" value="1"/>
</dbReference>
<evidence type="ECO:0000313" key="9">
    <source>
        <dbReference type="EMBL" id="EDO39929.1"/>
    </source>
</evidence>
<sequence length="327" mass="36017">MQRIKIFCRNVIYPPGATPLPWKTIILLFVSLIGTAMTISLLFPFLPAMVKWFGKSEQEAGYSAGLIASAYFMGRAVSGYFWGMLSDKFGRRPIMLISVLMLASTTLMFGFSESVTWAVATRAAAGFSNGVIGTAKTIISEICDNSNQDLWDSNSRCYYKYEGGNFLESYLISGPFLTQALGITMVTVAWTTGMVLGPAIGGYLAEPGEKYPSTFSPGSLFHRFAFLMPNAINSALLMVGFLALFFGLQETLQKSEKPLVDLKAVSSKVEGTRASQNVNNENKTEDTSSDYEMNIRSRKTEDVKKHLSKNGKYNGSLSSNEVEKKRQ</sequence>
<dbReference type="EMBL" id="DS469599">
    <property type="protein sequence ID" value="EDO39929.1"/>
    <property type="molecule type" value="Genomic_DNA"/>
</dbReference>
<dbReference type="Gene3D" id="1.20.1250.20">
    <property type="entry name" value="MFS general substrate transporter like domains"/>
    <property type="match status" value="1"/>
</dbReference>
<evidence type="ECO:0000256" key="7">
    <source>
        <dbReference type="SAM" id="Phobius"/>
    </source>
</evidence>
<dbReference type="Pfam" id="PF07690">
    <property type="entry name" value="MFS_1"/>
    <property type="match status" value="1"/>
</dbReference>
<protein>
    <recommendedName>
        <fullName evidence="8">Major facilitator superfamily (MFS) profile domain-containing protein</fullName>
    </recommendedName>
</protein>
<evidence type="ECO:0000256" key="2">
    <source>
        <dbReference type="ARBA" id="ARBA00022448"/>
    </source>
</evidence>
<feature type="transmembrane region" description="Helical" evidence="7">
    <location>
        <begin position="180"/>
        <end position="204"/>
    </location>
</feature>
<keyword evidence="5 7" id="KW-0472">Membrane</keyword>
<dbReference type="InterPro" id="IPR020846">
    <property type="entry name" value="MFS_dom"/>
</dbReference>
<feature type="domain" description="Major facilitator superfamily (MFS) profile" evidence="8">
    <location>
        <begin position="24"/>
        <end position="327"/>
    </location>
</feature>
<dbReference type="Proteomes" id="UP000001593">
    <property type="component" value="Unassembled WGS sequence"/>
</dbReference>
<dbReference type="InParanoid" id="A7S8U6"/>
<dbReference type="InterPro" id="IPR011701">
    <property type="entry name" value="MFS"/>
</dbReference>
<dbReference type="HOGENOM" id="CLU_850737_0_0_1"/>
<feature type="compositionally biased region" description="Basic and acidic residues" evidence="6">
    <location>
        <begin position="293"/>
        <end position="305"/>
    </location>
</feature>
<dbReference type="eggNOG" id="KOG2615">
    <property type="taxonomic scope" value="Eukaryota"/>
</dbReference>
<feature type="region of interest" description="Disordered" evidence="6">
    <location>
        <begin position="271"/>
        <end position="327"/>
    </location>
</feature>
<evidence type="ECO:0000256" key="6">
    <source>
        <dbReference type="SAM" id="MobiDB-lite"/>
    </source>
</evidence>
<evidence type="ECO:0000256" key="4">
    <source>
        <dbReference type="ARBA" id="ARBA00022989"/>
    </source>
</evidence>
<dbReference type="GO" id="GO:0016020">
    <property type="term" value="C:membrane"/>
    <property type="evidence" value="ECO:0007669"/>
    <property type="project" value="UniProtKB-SubCell"/>
</dbReference>
<feature type="transmembrane region" description="Helical" evidence="7">
    <location>
        <begin position="224"/>
        <end position="248"/>
    </location>
</feature>
<feature type="transmembrane region" description="Helical" evidence="7">
    <location>
        <begin position="25"/>
        <end position="48"/>
    </location>
</feature>
<dbReference type="SUPFAM" id="SSF103473">
    <property type="entry name" value="MFS general substrate transporter"/>
    <property type="match status" value="1"/>
</dbReference>
<evidence type="ECO:0000256" key="1">
    <source>
        <dbReference type="ARBA" id="ARBA00004141"/>
    </source>
</evidence>
<comment type="subcellular location">
    <subcellularLocation>
        <location evidence="1">Membrane</location>
        <topology evidence="1">Multi-pass membrane protein</topology>
    </subcellularLocation>
</comment>
<reference evidence="9 10" key="1">
    <citation type="journal article" date="2007" name="Science">
        <title>Sea anemone genome reveals ancestral eumetazoan gene repertoire and genomic organization.</title>
        <authorList>
            <person name="Putnam N.H."/>
            <person name="Srivastava M."/>
            <person name="Hellsten U."/>
            <person name="Dirks B."/>
            <person name="Chapman J."/>
            <person name="Salamov A."/>
            <person name="Terry A."/>
            <person name="Shapiro H."/>
            <person name="Lindquist E."/>
            <person name="Kapitonov V.V."/>
            <person name="Jurka J."/>
            <person name="Genikhovich G."/>
            <person name="Grigoriev I.V."/>
            <person name="Lucas S.M."/>
            <person name="Steele R.E."/>
            <person name="Finnerty J.R."/>
            <person name="Technau U."/>
            <person name="Martindale M.Q."/>
            <person name="Rokhsar D.S."/>
        </authorList>
    </citation>
    <scope>NUCLEOTIDE SEQUENCE [LARGE SCALE GENOMIC DNA]</scope>
    <source>
        <strain evidence="10">CH2 X CH6</strain>
    </source>
</reference>
<feature type="transmembrane region" description="Helical" evidence="7">
    <location>
        <begin position="60"/>
        <end position="82"/>
    </location>
</feature>
<dbReference type="GO" id="GO:0022857">
    <property type="term" value="F:transmembrane transporter activity"/>
    <property type="evidence" value="ECO:0007669"/>
    <property type="project" value="InterPro"/>
</dbReference>
<accession>A7S8U6</accession>
<keyword evidence="2" id="KW-0813">Transport</keyword>
<dbReference type="PhylomeDB" id="A7S8U6"/>
<evidence type="ECO:0000313" key="10">
    <source>
        <dbReference type="Proteomes" id="UP000001593"/>
    </source>
</evidence>
<name>A7S8U6_NEMVE</name>
<evidence type="ECO:0000256" key="3">
    <source>
        <dbReference type="ARBA" id="ARBA00022692"/>
    </source>
</evidence>
<proteinExistence type="predicted"/>
<dbReference type="AlphaFoldDB" id="A7S8U6"/>
<keyword evidence="3 7" id="KW-0812">Transmembrane</keyword>
<feature type="transmembrane region" description="Helical" evidence="7">
    <location>
        <begin position="94"/>
        <end position="112"/>
    </location>
</feature>
<evidence type="ECO:0000256" key="5">
    <source>
        <dbReference type="ARBA" id="ARBA00023136"/>
    </source>
</evidence>
<gene>
    <name evidence="9" type="ORF">NEMVEDRAFT_v1g243640</name>
</gene>